<dbReference type="InterPro" id="IPR000626">
    <property type="entry name" value="Ubiquitin-like_dom"/>
</dbReference>
<feature type="compositionally biased region" description="Low complexity" evidence="12">
    <location>
        <begin position="496"/>
        <end position="523"/>
    </location>
</feature>
<evidence type="ECO:0000256" key="5">
    <source>
        <dbReference type="ARBA" id="ARBA00022490"/>
    </source>
</evidence>
<dbReference type="KEGG" id="lgi:LOTGIDRAFT_236418"/>
<dbReference type="GO" id="GO:0031593">
    <property type="term" value="F:polyubiquitin modification-dependent protein binding"/>
    <property type="evidence" value="ECO:0007669"/>
    <property type="project" value="TreeGrafter"/>
</dbReference>
<evidence type="ECO:0000256" key="2">
    <source>
        <dbReference type="ARBA" id="ARBA00004514"/>
    </source>
</evidence>
<dbReference type="Pfam" id="PF12057">
    <property type="entry name" value="BAG6"/>
    <property type="match status" value="1"/>
</dbReference>
<dbReference type="Gene3D" id="3.10.20.90">
    <property type="entry name" value="Phosphatidylinositol 3-kinase Catalytic Subunit, Chain A, domain 1"/>
    <property type="match status" value="1"/>
</dbReference>
<keyword evidence="5" id="KW-0963">Cytoplasm</keyword>
<comment type="subcellular location">
    <subcellularLocation>
        <location evidence="2">Cytoplasm</location>
        <location evidence="2">Cytosol</location>
    </subcellularLocation>
    <subcellularLocation>
        <location evidence="1">Nucleus</location>
    </subcellularLocation>
    <subcellularLocation>
        <location evidence="3">Secreted</location>
        <location evidence="3">Extracellular exosome</location>
    </subcellularLocation>
</comment>
<dbReference type="SUPFAM" id="SSF54236">
    <property type="entry name" value="Ubiquitin-like"/>
    <property type="match status" value="1"/>
</dbReference>
<evidence type="ECO:0000256" key="4">
    <source>
        <dbReference type="ARBA" id="ARBA00022448"/>
    </source>
</evidence>
<feature type="compositionally biased region" description="Low complexity" evidence="12">
    <location>
        <begin position="567"/>
        <end position="604"/>
    </location>
</feature>
<dbReference type="InterPro" id="IPR029071">
    <property type="entry name" value="Ubiquitin-like_domsf"/>
</dbReference>
<feature type="compositionally biased region" description="Acidic residues" evidence="12">
    <location>
        <begin position="155"/>
        <end position="165"/>
    </location>
</feature>
<dbReference type="GO" id="GO:0071818">
    <property type="term" value="C:BAT3 complex"/>
    <property type="evidence" value="ECO:0007669"/>
    <property type="project" value="TreeGrafter"/>
</dbReference>
<dbReference type="PANTHER" id="PTHR15204">
    <property type="entry name" value="LARGE PROLINE-RICH PROTEIN BAG6"/>
    <property type="match status" value="1"/>
</dbReference>
<feature type="region of interest" description="Disordered" evidence="12">
    <location>
        <begin position="653"/>
        <end position="690"/>
    </location>
</feature>
<dbReference type="CDD" id="cd01809">
    <property type="entry name" value="Ubl_BAG6"/>
    <property type="match status" value="1"/>
</dbReference>
<dbReference type="GO" id="GO:0051787">
    <property type="term" value="F:misfolded protein binding"/>
    <property type="evidence" value="ECO:0007669"/>
    <property type="project" value="TreeGrafter"/>
</dbReference>
<feature type="region of interest" description="Disordered" evidence="12">
    <location>
        <begin position="561"/>
        <end position="605"/>
    </location>
</feature>
<feature type="region of interest" description="Disordered" evidence="12">
    <location>
        <begin position="483"/>
        <end position="529"/>
    </location>
</feature>
<feature type="compositionally biased region" description="Low complexity" evidence="12">
    <location>
        <begin position="76"/>
        <end position="92"/>
    </location>
</feature>
<sequence>MLEVTVKTLDGQNKNYTVPEEMTVKDFKIKISDSINISADSQRLIFHGKVLQDDTQLKEYDVHGKVIHVVQRAPPTSRSSTRTENSNTTNMRGPNLMGIPRPSEVNIVRIDVNSGRPRGNDAPRNQIENIRRYLRQLKRLVQSLENLDANGGEENNADDSMDTSDDSPSSSTASTSYQSSASNNQSGSGNDQSTSANDQQASGSDQQSTANSNNRSTNNPNQNRTRTSVLGEILVEVSGLNTRLQPFLDRYRDLLHSESNLQTQEAQSTQRICNLVSEALHGLSHVYHSISDFMVDVSSSHPRYVNSTFGVSQMANVQGELNLSYQIQTSNANNQPGTSTASSSTSTSTGSSSQSTTAPPTSLSSSTTTSFSTHTTPSAGPQTTTNEAGSGSGLPPGVNITGGLPPGVSITGGLPPGVNITGSGLPPGVNITGSGLPPGVNITGSGLPPGVSLAGSSNPHLFVEVGPQSITLNSISAHVITTSQNNDVPSSSTAETASGTDTSQSSTQTPPTTSSSTNDAPTNGSDQMMGNIIQNTVDMIMQNVGVGDLGQAVAVEIEHVEGDDNTTDSGNTATNNTTTSGNTAGNNTTSSSTASSTSQSNTANIFPGLPHGFRFPGLPAGGGNVGIQVLPGGNFDLGALMGGALGGAFGGVRPNVPSGQSRFGFQPGTSTDNQPNQPNNAGNAPPRMPVHMGLPAGIMRRPADPFLPCQSRFNINNEQREAVGQAIATSIADLLTQRLTQGLNTTENRGAPTGTRSFTATGRQPGANQTPGQSAPNQRPFSVRVQGVPMNLGGAAAPSGVNATSNIGTGANQPAGTDNMFAELYRGITQQITAAANGNDSTDTISSFVDNLASNQNVVGGEGFVNDIFRVVSERLTFTDLFGIFMGRSDRLGQLQGPLKEFLQTRVLKGKDYTDDNLRNGIEEIITEMESELQPAIDCVQVKEGINLMATFKNFFRQQFRATIRLILNSQDGDVNFGRNLYERVRRLLGEFVVLTPMCLVEGNPAFERMLQNRLRSMTSSMNSGVQEWMTTMTVQQIQNFRQSVVVRESEVQFYIVKSPQSASPASSDEVPMEVSSPPAATSVPKSTAAKPTELSKKSKTESQNKSSGSSGGAGVVNGTVGVSSPTPGQTAKSGDTVPNGEDWRAVVPEEWVPIISQDIQRQKQNRHQPPLSDAYLQGLPAKRRRVMTADRPSNSLTNMAEFIPESIRRAANNLAIEPISSLDNLTEEASSDTDLQLALNTELNTVLVNRLERDSDYIPDRYPNSQQLFQPKKQNMQGRIGLF</sequence>
<dbReference type="OrthoDB" id="1885901at2759"/>
<evidence type="ECO:0000256" key="7">
    <source>
        <dbReference type="ARBA" id="ARBA00022703"/>
    </source>
</evidence>
<gene>
    <name evidence="14" type="ORF">LOTGIDRAFT_236418</name>
</gene>
<feature type="compositionally biased region" description="Polar residues" evidence="12">
    <location>
        <begin position="196"/>
        <end position="205"/>
    </location>
</feature>
<keyword evidence="4" id="KW-0813">Transport</keyword>
<feature type="compositionally biased region" description="Basic and acidic residues" evidence="12">
    <location>
        <begin position="1094"/>
        <end position="1103"/>
    </location>
</feature>
<dbReference type="PANTHER" id="PTHR15204:SF0">
    <property type="entry name" value="LARGE PROLINE-RICH PROTEIN BAG6"/>
    <property type="match status" value="1"/>
</dbReference>
<evidence type="ECO:0000313" key="14">
    <source>
        <dbReference type="EMBL" id="ESO83743.1"/>
    </source>
</evidence>
<evidence type="ECO:0000313" key="15">
    <source>
        <dbReference type="Proteomes" id="UP000030746"/>
    </source>
</evidence>
<keyword evidence="8" id="KW-0156">Chromatin regulator</keyword>
<feature type="region of interest" description="Disordered" evidence="12">
    <location>
        <begin position="330"/>
        <end position="410"/>
    </location>
</feature>
<feature type="compositionally biased region" description="Polar residues" evidence="12">
    <location>
        <begin position="657"/>
        <end position="672"/>
    </location>
</feature>
<dbReference type="InterPro" id="IPR021925">
    <property type="entry name" value="BAG6"/>
</dbReference>
<evidence type="ECO:0000256" key="8">
    <source>
        <dbReference type="ARBA" id="ARBA00022853"/>
    </source>
</evidence>
<accession>V3YZU9</accession>
<dbReference type="GO" id="GO:0006915">
    <property type="term" value="P:apoptotic process"/>
    <property type="evidence" value="ECO:0007669"/>
    <property type="project" value="UniProtKB-KW"/>
</dbReference>
<protein>
    <recommendedName>
        <fullName evidence="11">BCL2-associated athanogene 6</fullName>
    </recommendedName>
</protein>
<dbReference type="Proteomes" id="UP000030746">
    <property type="component" value="Unassembled WGS sequence"/>
</dbReference>
<evidence type="ECO:0000256" key="3">
    <source>
        <dbReference type="ARBA" id="ARBA00004550"/>
    </source>
</evidence>
<feature type="compositionally biased region" description="Low complexity" evidence="12">
    <location>
        <begin position="206"/>
        <end position="226"/>
    </location>
</feature>
<evidence type="ECO:0000256" key="12">
    <source>
        <dbReference type="SAM" id="MobiDB-lite"/>
    </source>
</evidence>
<dbReference type="Pfam" id="PF00240">
    <property type="entry name" value="ubiquitin"/>
    <property type="match status" value="1"/>
</dbReference>
<dbReference type="RefSeq" id="XP_009065529.1">
    <property type="nucleotide sequence ID" value="XM_009067281.1"/>
</dbReference>
<proteinExistence type="predicted"/>
<dbReference type="GO" id="GO:0005634">
    <property type="term" value="C:nucleus"/>
    <property type="evidence" value="ECO:0007669"/>
    <property type="project" value="UniProtKB-SubCell"/>
</dbReference>
<feature type="region of interest" description="Disordered" evidence="12">
    <location>
        <begin position="1059"/>
        <end position="1142"/>
    </location>
</feature>
<dbReference type="STRING" id="225164.V3YZU9"/>
<dbReference type="PROSITE" id="PS50053">
    <property type="entry name" value="UBIQUITIN_2"/>
    <property type="match status" value="1"/>
</dbReference>
<keyword evidence="9" id="KW-0143">Chaperone</keyword>
<feature type="compositionally biased region" description="Low complexity" evidence="12">
    <location>
        <begin position="673"/>
        <end position="685"/>
    </location>
</feature>
<dbReference type="GO" id="GO:0006325">
    <property type="term" value="P:chromatin organization"/>
    <property type="evidence" value="ECO:0007669"/>
    <property type="project" value="UniProtKB-KW"/>
</dbReference>
<evidence type="ECO:0000256" key="11">
    <source>
        <dbReference type="ARBA" id="ARBA00030033"/>
    </source>
</evidence>
<evidence type="ECO:0000256" key="1">
    <source>
        <dbReference type="ARBA" id="ARBA00004123"/>
    </source>
</evidence>
<dbReference type="HOGENOM" id="CLU_006890_0_0_1"/>
<dbReference type="OMA" id="NRITVAM"/>
<dbReference type="GO" id="GO:0036503">
    <property type="term" value="P:ERAD pathway"/>
    <property type="evidence" value="ECO:0007669"/>
    <property type="project" value="TreeGrafter"/>
</dbReference>
<feature type="region of interest" description="Disordered" evidence="12">
    <location>
        <begin position="742"/>
        <end position="780"/>
    </location>
</feature>
<reference evidence="14 15" key="1">
    <citation type="journal article" date="2013" name="Nature">
        <title>Insights into bilaterian evolution from three spiralian genomes.</title>
        <authorList>
            <person name="Simakov O."/>
            <person name="Marletaz F."/>
            <person name="Cho S.J."/>
            <person name="Edsinger-Gonzales E."/>
            <person name="Havlak P."/>
            <person name="Hellsten U."/>
            <person name="Kuo D.H."/>
            <person name="Larsson T."/>
            <person name="Lv J."/>
            <person name="Arendt D."/>
            <person name="Savage R."/>
            <person name="Osoegawa K."/>
            <person name="de Jong P."/>
            <person name="Grimwood J."/>
            <person name="Chapman J.A."/>
            <person name="Shapiro H."/>
            <person name="Aerts A."/>
            <person name="Otillar R.P."/>
            <person name="Terry A.Y."/>
            <person name="Boore J.L."/>
            <person name="Grigoriev I.V."/>
            <person name="Lindberg D.R."/>
            <person name="Seaver E.C."/>
            <person name="Weisblat D.A."/>
            <person name="Putnam N.H."/>
            <person name="Rokhsar D.S."/>
        </authorList>
    </citation>
    <scope>NUCLEOTIDE SEQUENCE [LARGE SCALE GENOMIC DNA]</scope>
</reference>
<keyword evidence="6" id="KW-0964">Secreted</keyword>
<feature type="compositionally biased region" description="Polar residues" evidence="12">
    <location>
        <begin position="483"/>
        <end position="495"/>
    </location>
</feature>
<feature type="region of interest" description="Disordered" evidence="12">
    <location>
        <begin position="73"/>
        <end position="101"/>
    </location>
</feature>
<evidence type="ECO:0000259" key="13">
    <source>
        <dbReference type="PROSITE" id="PS50053"/>
    </source>
</evidence>
<feature type="compositionally biased region" description="Low complexity" evidence="12">
    <location>
        <begin position="166"/>
        <end position="195"/>
    </location>
</feature>
<dbReference type="GO" id="GO:0005576">
    <property type="term" value="C:extracellular region"/>
    <property type="evidence" value="ECO:0007669"/>
    <property type="project" value="UniProtKB-SubCell"/>
</dbReference>
<name>V3YZU9_LOTGI</name>
<feature type="region of interest" description="Disordered" evidence="12">
    <location>
        <begin position="148"/>
        <end position="226"/>
    </location>
</feature>
<dbReference type="SMART" id="SM00213">
    <property type="entry name" value="UBQ"/>
    <property type="match status" value="1"/>
</dbReference>
<dbReference type="EMBL" id="KB203598">
    <property type="protein sequence ID" value="ESO83743.1"/>
    <property type="molecule type" value="Genomic_DNA"/>
</dbReference>
<evidence type="ECO:0000256" key="6">
    <source>
        <dbReference type="ARBA" id="ARBA00022525"/>
    </source>
</evidence>
<dbReference type="CTD" id="20250144"/>
<keyword evidence="7" id="KW-0053">Apoptosis</keyword>
<evidence type="ECO:0000256" key="9">
    <source>
        <dbReference type="ARBA" id="ARBA00023186"/>
    </source>
</evidence>
<feature type="compositionally biased region" description="Polar residues" evidence="12">
    <location>
        <begin position="380"/>
        <end position="389"/>
    </location>
</feature>
<dbReference type="GeneID" id="20250144"/>
<evidence type="ECO:0000256" key="10">
    <source>
        <dbReference type="ARBA" id="ARBA00023242"/>
    </source>
</evidence>
<keyword evidence="15" id="KW-1185">Reference proteome</keyword>
<organism evidence="14 15">
    <name type="scientific">Lottia gigantea</name>
    <name type="common">Giant owl limpet</name>
    <dbReference type="NCBI Taxonomy" id="225164"/>
    <lineage>
        <taxon>Eukaryota</taxon>
        <taxon>Metazoa</taxon>
        <taxon>Spiralia</taxon>
        <taxon>Lophotrochozoa</taxon>
        <taxon>Mollusca</taxon>
        <taxon>Gastropoda</taxon>
        <taxon>Patellogastropoda</taxon>
        <taxon>Lottioidea</taxon>
        <taxon>Lottiidae</taxon>
        <taxon>Lottia</taxon>
    </lineage>
</organism>
<feature type="domain" description="Ubiquitin-like" evidence="13">
    <location>
        <begin position="2"/>
        <end position="62"/>
    </location>
</feature>
<feature type="compositionally biased region" description="Low complexity" evidence="12">
    <location>
        <begin position="338"/>
        <end position="379"/>
    </location>
</feature>
<keyword evidence="10" id="KW-0539">Nucleus</keyword>